<sequence>MAHGDVNEMSSHILADIDWVEDVVLLSKSVMDEELLGAFRRTHVVCSEVSEEGKYELVAPSSEER</sequence>
<protein>
    <submittedName>
        <fullName evidence="1">Uncharacterized protein</fullName>
    </submittedName>
</protein>
<dbReference type="Proteomes" id="UP001341840">
    <property type="component" value="Unassembled WGS sequence"/>
</dbReference>
<proteinExistence type="predicted"/>
<gene>
    <name evidence="1" type="ORF">PIB30_096746</name>
</gene>
<comment type="caution">
    <text evidence="1">The sequence shown here is derived from an EMBL/GenBank/DDBJ whole genome shotgun (WGS) entry which is preliminary data.</text>
</comment>
<reference evidence="1 2" key="1">
    <citation type="journal article" date="2023" name="Plants (Basel)">
        <title>Bridging the Gap: Combining Genomics and Transcriptomics Approaches to Understand Stylosanthes scabra, an Orphan Legume from the Brazilian Caatinga.</title>
        <authorList>
            <person name="Ferreira-Neto J.R.C."/>
            <person name="da Silva M.D."/>
            <person name="Binneck E."/>
            <person name="de Melo N.F."/>
            <person name="da Silva R.H."/>
            <person name="de Melo A.L.T.M."/>
            <person name="Pandolfi V."/>
            <person name="Bustamante F.O."/>
            <person name="Brasileiro-Vidal A.C."/>
            <person name="Benko-Iseppon A.M."/>
        </authorList>
    </citation>
    <scope>NUCLEOTIDE SEQUENCE [LARGE SCALE GENOMIC DNA]</scope>
    <source>
        <tissue evidence="1">Leaves</tissue>
    </source>
</reference>
<name>A0ABU6RWC8_9FABA</name>
<feature type="non-terminal residue" evidence="1">
    <location>
        <position position="65"/>
    </location>
</feature>
<evidence type="ECO:0000313" key="2">
    <source>
        <dbReference type="Proteomes" id="UP001341840"/>
    </source>
</evidence>
<organism evidence="1 2">
    <name type="scientific">Stylosanthes scabra</name>
    <dbReference type="NCBI Taxonomy" id="79078"/>
    <lineage>
        <taxon>Eukaryota</taxon>
        <taxon>Viridiplantae</taxon>
        <taxon>Streptophyta</taxon>
        <taxon>Embryophyta</taxon>
        <taxon>Tracheophyta</taxon>
        <taxon>Spermatophyta</taxon>
        <taxon>Magnoliopsida</taxon>
        <taxon>eudicotyledons</taxon>
        <taxon>Gunneridae</taxon>
        <taxon>Pentapetalae</taxon>
        <taxon>rosids</taxon>
        <taxon>fabids</taxon>
        <taxon>Fabales</taxon>
        <taxon>Fabaceae</taxon>
        <taxon>Papilionoideae</taxon>
        <taxon>50 kb inversion clade</taxon>
        <taxon>dalbergioids sensu lato</taxon>
        <taxon>Dalbergieae</taxon>
        <taxon>Pterocarpus clade</taxon>
        <taxon>Stylosanthes</taxon>
    </lineage>
</organism>
<evidence type="ECO:0000313" key="1">
    <source>
        <dbReference type="EMBL" id="MED6128335.1"/>
    </source>
</evidence>
<accession>A0ABU6RWC8</accession>
<dbReference type="EMBL" id="JASCZI010032529">
    <property type="protein sequence ID" value="MED6128335.1"/>
    <property type="molecule type" value="Genomic_DNA"/>
</dbReference>
<keyword evidence="2" id="KW-1185">Reference proteome</keyword>